<organism evidence="1 2">
    <name type="scientific">Mycena citricolor</name>
    <dbReference type="NCBI Taxonomy" id="2018698"/>
    <lineage>
        <taxon>Eukaryota</taxon>
        <taxon>Fungi</taxon>
        <taxon>Dikarya</taxon>
        <taxon>Basidiomycota</taxon>
        <taxon>Agaricomycotina</taxon>
        <taxon>Agaricomycetes</taxon>
        <taxon>Agaricomycetidae</taxon>
        <taxon>Agaricales</taxon>
        <taxon>Marasmiineae</taxon>
        <taxon>Mycenaceae</taxon>
        <taxon>Mycena</taxon>
    </lineage>
</organism>
<accession>A0AAD2H9S8</accession>
<keyword evidence="2" id="KW-1185">Reference proteome</keyword>
<sequence>MPLPAVYLCQNCPLVGGGTHRVARNKRVHHLADIGSFLEETNPEPFVPRAVESEREISVQSEHEVLVEMASALHMNAAAVDDADAEIERLASLFTGLVVLDDGISSQRDAHSKLFSSRNDFQATVPEVPTTFTPVPTAEAVLGIKAVIETLRPAEAQSNKINAKLLQETLERIRTTRATLNFQSAVNAGLESLPALTDLVDSACTVVLEAGRLLSSLKLSASHGTTPRARSRARDVGNEALAALVKEEAAALDRLIDAFSGALPTPADEVVHDTEHHFENPIAKSDIVAQLSILLALICHVIVGISTEPLNFIIAFINTIIVATMSITSRTGQPSAAQEHVIKQLPTSLEAALRRFQIDPSTTIYAKNPHIQRRARDMCIRRKVNDKVMRPIKPFVFTSFVDFIAGTMSDPELERMCQQTCDIAFAAVQKALTEDPIKPVSEEYVNNVFEAEFLRTFKGPVPDELFIQCNGRLRLAFQVMLDFFNPNGTRKRGNHNSIRILAVVNLNLTEDIGYRPENMWLSIILGPSEPNHDQIDNYFRPLIDQFVIGWERGFRLSCTALHPGGRCIDLALVINVNDLPATRKAQGMAAHNSHHYCSVCECVGVSTMHNTDFETWKRRDVATLRTQAYKWREARTQAARDKIFETYGVRWSEFWRLPYWDPTRMAVVDSMHCILEGLVHYHCRKVLRIDTKLAERKETMGAAFDYAWPKYNEALAPAACVLKNEKRELPMIRAIQRKLSQPILSDEDEDPEDEDVEMAGVDDPLEMLDVADPRYIPALTHKEMTEHLMRFNLQPLRWVVWALGLDMTCLAQRLTSETFVPRPINLNNIYFIQRVIALTTVPSFVGSVPHNYGDANAGTIKAAEWRVLSTIYLPIALVLLWGDYEPSQQPTRHREMLDHTMSLFCSVILVCRYTMSAARASQYRAFLKNWADGLYHNHPHTQSHALRPNMHMAFHIYDFLLLFGPVTSWWTFPFERVIGYLQKINTNNHIGGDLEATLSRSFMRGGNI</sequence>
<evidence type="ECO:0000313" key="1">
    <source>
        <dbReference type="EMBL" id="CAK5270814.1"/>
    </source>
</evidence>
<dbReference type="Proteomes" id="UP001295794">
    <property type="component" value="Unassembled WGS sequence"/>
</dbReference>
<dbReference type="Pfam" id="PF02992">
    <property type="entry name" value="Transposase_21"/>
    <property type="match status" value="1"/>
</dbReference>
<reference evidence="1" key="1">
    <citation type="submission" date="2023-11" db="EMBL/GenBank/DDBJ databases">
        <authorList>
            <person name="De Vega J J."/>
            <person name="De Vega J J."/>
        </authorList>
    </citation>
    <scope>NUCLEOTIDE SEQUENCE</scope>
</reference>
<comment type="caution">
    <text evidence="1">The sequence shown here is derived from an EMBL/GenBank/DDBJ whole genome shotgun (WGS) entry which is preliminary data.</text>
</comment>
<dbReference type="InterPro" id="IPR004242">
    <property type="entry name" value="Transposase_21"/>
</dbReference>
<protein>
    <submittedName>
        <fullName evidence="1">Uncharacterized protein</fullName>
    </submittedName>
</protein>
<name>A0AAD2H9S8_9AGAR</name>
<evidence type="ECO:0000313" key="2">
    <source>
        <dbReference type="Proteomes" id="UP001295794"/>
    </source>
</evidence>
<proteinExistence type="predicted"/>
<gene>
    <name evidence="1" type="ORF">MYCIT1_LOCUS15538</name>
</gene>
<dbReference type="EMBL" id="CAVNYO010000169">
    <property type="protein sequence ID" value="CAK5270814.1"/>
    <property type="molecule type" value="Genomic_DNA"/>
</dbReference>
<dbReference type="PANTHER" id="PTHR46579">
    <property type="entry name" value="F5/8 TYPE C DOMAIN-CONTAINING PROTEIN-RELATED"/>
    <property type="match status" value="1"/>
</dbReference>
<dbReference type="AlphaFoldDB" id="A0AAD2H9S8"/>
<dbReference type="PANTHER" id="PTHR46579:SF1">
    <property type="entry name" value="F5_8 TYPE C DOMAIN-CONTAINING PROTEIN"/>
    <property type="match status" value="1"/>
</dbReference>